<dbReference type="InterPro" id="IPR019277">
    <property type="entry name" value="DUF2304"/>
</dbReference>
<organism evidence="2 3">
    <name type="scientific">Kutzneria buriramensis</name>
    <dbReference type="NCBI Taxonomy" id="1045776"/>
    <lineage>
        <taxon>Bacteria</taxon>
        <taxon>Bacillati</taxon>
        <taxon>Actinomycetota</taxon>
        <taxon>Actinomycetes</taxon>
        <taxon>Pseudonocardiales</taxon>
        <taxon>Pseudonocardiaceae</taxon>
        <taxon>Kutzneria</taxon>
    </lineage>
</organism>
<evidence type="ECO:0000313" key="3">
    <source>
        <dbReference type="Proteomes" id="UP000256269"/>
    </source>
</evidence>
<feature type="transmembrane region" description="Helical" evidence="1">
    <location>
        <begin position="57"/>
        <end position="81"/>
    </location>
</feature>
<keyword evidence="3" id="KW-1185">Reference proteome</keyword>
<feature type="transmembrane region" description="Helical" evidence="1">
    <location>
        <begin position="33"/>
        <end position="51"/>
    </location>
</feature>
<name>A0A3E0HVN0_9PSEU</name>
<evidence type="ECO:0000313" key="2">
    <source>
        <dbReference type="EMBL" id="REH50025.1"/>
    </source>
</evidence>
<keyword evidence="1" id="KW-1133">Transmembrane helix</keyword>
<dbReference type="OrthoDB" id="3261168at2"/>
<dbReference type="EMBL" id="QUNO01000004">
    <property type="protein sequence ID" value="REH50025.1"/>
    <property type="molecule type" value="Genomic_DNA"/>
</dbReference>
<evidence type="ECO:0000256" key="1">
    <source>
        <dbReference type="SAM" id="Phobius"/>
    </source>
</evidence>
<dbReference type="Pfam" id="PF10066">
    <property type="entry name" value="DUF2304"/>
    <property type="match status" value="1"/>
</dbReference>
<dbReference type="RefSeq" id="WP_116174558.1">
    <property type="nucleotide sequence ID" value="NZ_CP144375.1"/>
</dbReference>
<accession>A0A3E0HVN0</accession>
<dbReference type="AlphaFoldDB" id="A0A3E0HVN0"/>
<keyword evidence="1" id="KW-0812">Transmembrane</keyword>
<gene>
    <name evidence="2" type="ORF">BCF44_104292</name>
</gene>
<dbReference type="Proteomes" id="UP000256269">
    <property type="component" value="Unassembled WGS sequence"/>
</dbReference>
<feature type="transmembrane region" description="Helical" evidence="1">
    <location>
        <begin position="6"/>
        <end position="24"/>
    </location>
</feature>
<sequence>MSVATQILGIVASLVLVAGIIEMLRRRQFTEKYAVMWLVVAVIVLVLAIWPHSLVDLANLIGIAIPTNLLFFVAIVFTVGVSVHQSWELSRLESETRKLAEDLAILRLEIEEKLKDKADN</sequence>
<protein>
    <recommendedName>
        <fullName evidence="4">DUF2304 domain-containing protein</fullName>
    </recommendedName>
</protein>
<proteinExistence type="predicted"/>
<keyword evidence="1" id="KW-0472">Membrane</keyword>
<evidence type="ECO:0008006" key="4">
    <source>
        <dbReference type="Google" id="ProtNLM"/>
    </source>
</evidence>
<reference evidence="2 3" key="1">
    <citation type="submission" date="2018-08" db="EMBL/GenBank/DDBJ databases">
        <title>Genomic Encyclopedia of Archaeal and Bacterial Type Strains, Phase II (KMG-II): from individual species to whole genera.</title>
        <authorList>
            <person name="Goeker M."/>
        </authorList>
    </citation>
    <scope>NUCLEOTIDE SEQUENCE [LARGE SCALE GENOMIC DNA]</scope>
    <source>
        <strain evidence="2 3">DSM 45791</strain>
    </source>
</reference>
<comment type="caution">
    <text evidence="2">The sequence shown here is derived from an EMBL/GenBank/DDBJ whole genome shotgun (WGS) entry which is preliminary data.</text>
</comment>